<dbReference type="Proteomes" id="UP001169764">
    <property type="component" value="Unassembled WGS sequence"/>
</dbReference>
<name>A0ABT8YC18_9SPHN</name>
<dbReference type="RefSeq" id="WP_303544494.1">
    <property type="nucleotide sequence ID" value="NZ_JAUOTP010000008.1"/>
</dbReference>
<organism evidence="1 2">
    <name type="scientific">Sphingomonas natans</name>
    <dbReference type="NCBI Taxonomy" id="3063330"/>
    <lineage>
        <taxon>Bacteria</taxon>
        <taxon>Pseudomonadati</taxon>
        <taxon>Pseudomonadota</taxon>
        <taxon>Alphaproteobacteria</taxon>
        <taxon>Sphingomonadales</taxon>
        <taxon>Sphingomonadaceae</taxon>
        <taxon>Sphingomonas</taxon>
    </lineage>
</organism>
<comment type="caution">
    <text evidence="1">The sequence shown here is derived from an EMBL/GenBank/DDBJ whole genome shotgun (WGS) entry which is preliminary data.</text>
</comment>
<accession>A0ABT8YC18</accession>
<gene>
    <name evidence="1" type="ORF">Q4F19_15845</name>
</gene>
<keyword evidence="2" id="KW-1185">Reference proteome</keyword>
<evidence type="ECO:0000313" key="2">
    <source>
        <dbReference type="Proteomes" id="UP001169764"/>
    </source>
</evidence>
<protein>
    <recommendedName>
        <fullName evidence="3">CHAD domain-containing protein</fullName>
    </recommendedName>
</protein>
<sequence length="289" mass="32786">MMPLLTREALDAAPYPRAVLDALFNAILVDDDVDETTDLPASITLDYDQAILTEAYCVSRQLWAETDHRQLLIELVDRLRQTGTLDGEDRLRFKYARAKLKHLRFACALFGTEHAYPTMMDHFTVALGQLQDAYRVGAHGRVARRARLCRLLLTAVPQAMIRREQDRFRPSTRDGFRTYVASEIRSVESIVRSPTLTGADFHALRKILSRLVAFYNALLALRPTAEAYQMSRYLAAINGLMGAEHDRLVERKIAGVQDYHRDRFDLSPDIRCRIGRLVACYGQSGLLGS</sequence>
<evidence type="ECO:0008006" key="3">
    <source>
        <dbReference type="Google" id="ProtNLM"/>
    </source>
</evidence>
<dbReference type="EMBL" id="JAUOTP010000008">
    <property type="protein sequence ID" value="MDO6415864.1"/>
    <property type="molecule type" value="Genomic_DNA"/>
</dbReference>
<evidence type="ECO:0000313" key="1">
    <source>
        <dbReference type="EMBL" id="MDO6415864.1"/>
    </source>
</evidence>
<proteinExistence type="predicted"/>
<reference evidence="1" key="1">
    <citation type="submission" date="2023-07" db="EMBL/GenBank/DDBJ databases">
        <authorList>
            <person name="Kim M."/>
        </authorList>
    </citation>
    <scope>NUCLEOTIDE SEQUENCE</scope>
    <source>
        <strain evidence="1">BIUV-7</strain>
    </source>
</reference>